<dbReference type="Gene3D" id="3.90.70.10">
    <property type="entry name" value="Cysteine proteinases"/>
    <property type="match status" value="1"/>
</dbReference>
<dbReference type="InterPro" id="IPR018200">
    <property type="entry name" value="USP_CS"/>
</dbReference>
<comment type="catalytic activity">
    <reaction evidence="1">
        <text>Thiol-dependent hydrolysis of ester, thioester, amide, peptide and isopeptide bonds formed by the C-terminal Gly of ubiquitin (a 76-residue protein attached to proteins as an intracellular targeting signal).</text>
        <dbReference type="EC" id="3.4.19.12"/>
    </reaction>
</comment>
<dbReference type="InterPro" id="IPR038765">
    <property type="entry name" value="Papain-like_cys_pep_sf"/>
</dbReference>
<gene>
    <name evidence="3" type="ORF">IZO911_LOCUS13150</name>
    <name evidence="4" type="ORF">KXQ929_LOCUS35097</name>
</gene>
<comment type="similarity">
    <text evidence="1">Belongs to the peptidase C19 family.</text>
</comment>
<dbReference type="Proteomes" id="UP000663860">
    <property type="component" value="Unassembled WGS sequence"/>
</dbReference>
<evidence type="ECO:0000313" key="3">
    <source>
        <dbReference type="EMBL" id="CAF0917988.1"/>
    </source>
</evidence>
<dbReference type="GO" id="GO:0016579">
    <property type="term" value="P:protein deubiquitination"/>
    <property type="evidence" value="ECO:0007669"/>
    <property type="project" value="InterPro"/>
</dbReference>
<keyword evidence="1" id="KW-0788">Thiol protease</keyword>
<dbReference type="GO" id="GO:0006508">
    <property type="term" value="P:proteolysis"/>
    <property type="evidence" value="ECO:0007669"/>
    <property type="project" value="UniProtKB-KW"/>
</dbReference>
<dbReference type="PROSITE" id="PS00972">
    <property type="entry name" value="USP_1"/>
    <property type="match status" value="1"/>
</dbReference>
<keyword evidence="1" id="KW-0833">Ubl conjugation pathway</keyword>
<dbReference type="PROSITE" id="PS00973">
    <property type="entry name" value="USP_2"/>
    <property type="match status" value="1"/>
</dbReference>
<keyword evidence="1" id="KW-0378">Hydrolase</keyword>
<dbReference type="EMBL" id="CAJOBB010004984">
    <property type="protein sequence ID" value="CAF4111265.1"/>
    <property type="molecule type" value="Genomic_DNA"/>
</dbReference>
<dbReference type="PANTHER" id="PTHR24006">
    <property type="entry name" value="UBIQUITIN CARBOXYL-TERMINAL HYDROLASE"/>
    <property type="match status" value="1"/>
</dbReference>
<dbReference type="AlphaFoldDB" id="A0A819VPZ8"/>
<organism evidence="4 5">
    <name type="scientific">Adineta steineri</name>
    <dbReference type="NCBI Taxonomy" id="433720"/>
    <lineage>
        <taxon>Eukaryota</taxon>
        <taxon>Metazoa</taxon>
        <taxon>Spiralia</taxon>
        <taxon>Gnathifera</taxon>
        <taxon>Rotifera</taxon>
        <taxon>Eurotatoria</taxon>
        <taxon>Bdelloidea</taxon>
        <taxon>Adinetida</taxon>
        <taxon>Adinetidae</taxon>
        <taxon>Adineta</taxon>
    </lineage>
</organism>
<dbReference type="GO" id="GO:0005829">
    <property type="term" value="C:cytosol"/>
    <property type="evidence" value="ECO:0007669"/>
    <property type="project" value="TreeGrafter"/>
</dbReference>
<dbReference type="InterPro" id="IPR001394">
    <property type="entry name" value="Peptidase_C19_UCH"/>
</dbReference>
<comment type="caution">
    <text evidence="4">The sequence shown here is derived from an EMBL/GenBank/DDBJ whole genome shotgun (WGS) entry which is preliminary data.</text>
</comment>
<feature type="domain" description="USP" evidence="2">
    <location>
        <begin position="288"/>
        <end position="587"/>
    </location>
</feature>
<name>A0A819VPZ8_9BILA</name>
<reference evidence="4" key="1">
    <citation type="submission" date="2021-02" db="EMBL/GenBank/DDBJ databases">
        <authorList>
            <person name="Nowell W R."/>
        </authorList>
    </citation>
    <scope>NUCLEOTIDE SEQUENCE</scope>
</reference>
<evidence type="ECO:0000256" key="1">
    <source>
        <dbReference type="RuleBase" id="RU366025"/>
    </source>
</evidence>
<dbReference type="GO" id="GO:0004843">
    <property type="term" value="F:cysteine-type deubiquitinase activity"/>
    <property type="evidence" value="ECO:0007669"/>
    <property type="project" value="UniProtKB-UniRule"/>
</dbReference>
<dbReference type="PROSITE" id="PS50235">
    <property type="entry name" value="USP_3"/>
    <property type="match status" value="1"/>
</dbReference>
<dbReference type="Pfam" id="PF00443">
    <property type="entry name" value="UCH"/>
    <property type="match status" value="1"/>
</dbReference>
<dbReference type="SUPFAM" id="SSF54001">
    <property type="entry name" value="Cysteine proteinases"/>
    <property type="match status" value="1"/>
</dbReference>
<protein>
    <recommendedName>
        <fullName evidence="1">Ubiquitin carboxyl-terminal hydrolase</fullName>
        <ecNumber evidence="1">3.4.19.12</ecNumber>
    </recommendedName>
</protein>
<dbReference type="InterPro" id="IPR028889">
    <property type="entry name" value="USP"/>
</dbReference>
<sequence>MVDTVIKHYDHPKRLAISRNLTKFESPTTIHDVRKYIANEDDFPSLFYYVLEIYNRDHKHYFKLDDRYIQLYKPFNCVDIMINGQSTLSGLKRIKLRVTWMKINNNDEKRIIRENTSQEASDEQSTSGLLQVPPTKEITSYQNATQSSSILSAMEQSNQCKQNCVTTPSLSFFYCIFHSGFGKHNDSQSMIIEEASDTDFSIQESNTPTESETNLVPSSLDLFEDTPECRPTSEDLAALNEVAETIHTTFTEHIDFYESNQSNVEPSNGPSPEMQSLWNETTLISIQCGLKNMGNTCYMNVILQMLANITVLKDWIFRNNHRTTCQQSEICALCWLEETLKGMYQKCQSESKPVYEPKLFYDNLKLLSPQFKKNTQQDCSEFLLSLFEHTEESSILSEIFQFQSQRVTQCEKCKTSKPGPIENNTIMQCSIPQPIVCSLEDCLNSYCEKELLVGDNKYQCDTCKSKQNGDTKMEICSTPQVLLIALKRFQANGPGKLDYAVTYEEVLHLDNWLSKDYSAKITESHKIYHLCAVIIHRGEDMESGHYICYVKNEITNEWYEANDESIKKVEFVFDKNKEVYLLCYVRSDLNKSIITDNTQATGISDKSIGNQDQWIPNEELLNELRNKTKFYFLEDVHIEQRRYGKCDVFGKLESKQSQALHCSRLWLKGELHTAKETSYPKLTLVIPSEFRQCDWKIKVHSITECNEYNGVHYLQSEKKFLEDLKDRAAPLVNPIEVKITDDDFSKKIHT</sequence>
<accession>A0A819VPZ8</accession>
<keyword evidence="1" id="KW-0645">Protease</keyword>
<evidence type="ECO:0000313" key="4">
    <source>
        <dbReference type="EMBL" id="CAF4111265.1"/>
    </source>
</evidence>
<dbReference type="Proteomes" id="UP000663868">
    <property type="component" value="Unassembled WGS sequence"/>
</dbReference>
<dbReference type="InterPro" id="IPR050164">
    <property type="entry name" value="Peptidase_C19"/>
</dbReference>
<dbReference type="EMBL" id="CAJNOE010000104">
    <property type="protein sequence ID" value="CAF0917988.1"/>
    <property type="molecule type" value="Genomic_DNA"/>
</dbReference>
<dbReference type="GO" id="GO:0005634">
    <property type="term" value="C:nucleus"/>
    <property type="evidence" value="ECO:0007669"/>
    <property type="project" value="TreeGrafter"/>
</dbReference>
<evidence type="ECO:0000313" key="5">
    <source>
        <dbReference type="Proteomes" id="UP000663868"/>
    </source>
</evidence>
<evidence type="ECO:0000259" key="2">
    <source>
        <dbReference type="PROSITE" id="PS50235"/>
    </source>
</evidence>
<dbReference type="EC" id="3.4.19.12" evidence="1"/>
<proteinExistence type="inferred from homology"/>